<dbReference type="AlphaFoldDB" id="A0A317EMP8"/>
<reference evidence="2 3" key="1">
    <citation type="submission" date="2018-05" db="EMBL/GenBank/DDBJ databases">
        <title>Pedobacter paludis sp. nov., isolated from wetland soil.</title>
        <authorList>
            <person name="Zhang Y."/>
            <person name="Wang G."/>
        </authorList>
    </citation>
    <scope>NUCLEOTIDE SEQUENCE [LARGE SCALE GENOMIC DNA]</scope>
    <source>
        <strain evidence="2 3">KCTC22721</strain>
    </source>
</reference>
<dbReference type="OrthoDB" id="1521716at2"/>
<proteinExistence type="predicted"/>
<name>A0A317EMP8_9SPHI</name>
<dbReference type="PROSITE" id="PS51257">
    <property type="entry name" value="PROKAR_LIPOPROTEIN"/>
    <property type="match status" value="1"/>
</dbReference>
<dbReference type="PANTHER" id="PTHR41339:SF1">
    <property type="entry name" value="SECRETED PROTEIN"/>
    <property type="match status" value="1"/>
</dbReference>
<evidence type="ECO:0000313" key="3">
    <source>
        <dbReference type="Proteomes" id="UP000245379"/>
    </source>
</evidence>
<protein>
    <recommendedName>
        <fullName evidence="4">T9SS C-terminal target domain-containing protein</fullName>
    </recommendedName>
</protein>
<evidence type="ECO:0000256" key="1">
    <source>
        <dbReference type="SAM" id="SignalP"/>
    </source>
</evidence>
<feature type="chain" id="PRO_5016403292" description="T9SS C-terminal target domain-containing protein" evidence="1">
    <location>
        <begin position="24"/>
        <end position="476"/>
    </location>
</feature>
<keyword evidence="1" id="KW-0732">Signal</keyword>
<dbReference type="EMBL" id="QGNZ01000004">
    <property type="protein sequence ID" value="PWS26556.1"/>
    <property type="molecule type" value="Genomic_DNA"/>
</dbReference>
<dbReference type="Proteomes" id="UP000245379">
    <property type="component" value="Unassembled WGS sequence"/>
</dbReference>
<accession>A0A317EMP8</accession>
<dbReference type="PANTHER" id="PTHR41339">
    <property type="entry name" value="LIPL48"/>
    <property type="match status" value="1"/>
</dbReference>
<evidence type="ECO:0000313" key="2">
    <source>
        <dbReference type="EMBL" id="PWS26556.1"/>
    </source>
</evidence>
<evidence type="ECO:0008006" key="4">
    <source>
        <dbReference type="Google" id="ProtNLM"/>
    </source>
</evidence>
<dbReference type="RefSeq" id="WP_109927118.1">
    <property type="nucleotide sequence ID" value="NZ_QGNZ01000004.1"/>
</dbReference>
<feature type="signal peptide" evidence="1">
    <location>
        <begin position="1"/>
        <end position="23"/>
    </location>
</feature>
<keyword evidence="3" id="KW-1185">Reference proteome</keyword>
<organism evidence="2 3">
    <name type="scientific">Pedobacter yonginense</name>
    <dbReference type="NCBI Taxonomy" id="651869"/>
    <lineage>
        <taxon>Bacteria</taxon>
        <taxon>Pseudomonadati</taxon>
        <taxon>Bacteroidota</taxon>
        <taxon>Sphingobacteriia</taxon>
        <taxon>Sphingobacteriales</taxon>
        <taxon>Sphingobacteriaceae</taxon>
        <taxon>Pedobacter</taxon>
    </lineage>
</organism>
<gene>
    <name evidence="2" type="ORF">DHW03_17445</name>
</gene>
<sequence>MKKQLLLCAMSVVVFLASCSKNTVEEDINPPLAANTVEVSGDLTANTSWTADKIYVLKGNVFVTNNATLNIAAGTIIKGDKATKGALVITRGAKINAVGTVDKPIVFTSSIASGARKEGDWGGVILLGKAQNNLGTSVPIEGISDATDKGKHGGTDNADNSGTMKYVRIEYAGIALSPDNEINGLTFGSVGSGTTIDYIEVYRSGDDAFEWFGGAVNCTHLLAIDSWDDDFDTDNGFSGKVQFGLAQRLAVTADVSGSNGFESDNNAAGDNAVPQTSAVFSNMTILGPVGSGGSSINANFQHGAQIRRNSAISIFNSVIVGYTEGIFYDDALPAGGTLNSSGNLVAGRSVFANNLIYNSNSKSNQVKASNATALALVNPLLVAVNIFDPAALAASIFTDPYKYSADLVATARVGTPNFTVVASSAAASGAAFTNAKLTAGFTSVAYKGAFGSENWASGWAHFDPQTLAYTTPGAVK</sequence>
<comment type="caution">
    <text evidence="2">The sequence shown here is derived from an EMBL/GenBank/DDBJ whole genome shotgun (WGS) entry which is preliminary data.</text>
</comment>